<dbReference type="PANTHER" id="PTHR11579">
    <property type="entry name" value="PROTEIN-L-ISOASPARTATE O-METHYLTRANSFERASE"/>
    <property type="match status" value="1"/>
</dbReference>
<dbReference type="EC" id="2.1.1.77" evidence="3"/>
<keyword evidence="14" id="KW-1185">Reference proteome</keyword>
<dbReference type="SUPFAM" id="SSF53335">
    <property type="entry name" value="S-adenosyl-L-methionine-dependent methyltransferases"/>
    <property type="match status" value="1"/>
</dbReference>
<comment type="caution">
    <text evidence="13">The sequence shown here is derived from an EMBL/GenBank/DDBJ whole genome shotgun (WGS) entry which is preliminary data.</text>
</comment>
<evidence type="ECO:0000313" key="14">
    <source>
        <dbReference type="Proteomes" id="UP001500418"/>
    </source>
</evidence>
<evidence type="ECO:0000256" key="10">
    <source>
        <dbReference type="ARBA" id="ARBA00031323"/>
    </source>
</evidence>
<name>A0ABN1PNJ5_9ACTN</name>
<dbReference type="Pfam" id="PF14028">
    <property type="entry name" value="Lant_dehydr_C"/>
    <property type="match status" value="1"/>
</dbReference>
<reference evidence="13 14" key="1">
    <citation type="journal article" date="2019" name="Int. J. Syst. Evol. Microbiol.">
        <title>The Global Catalogue of Microorganisms (GCM) 10K type strain sequencing project: providing services to taxonomists for standard genome sequencing and annotation.</title>
        <authorList>
            <consortium name="The Broad Institute Genomics Platform"/>
            <consortium name="The Broad Institute Genome Sequencing Center for Infectious Disease"/>
            <person name="Wu L."/>
            <person name="Ma J."/>
        </authorList>
    </citation>
    <scope>NUCLEOTIDE SEQUENCE [LARGE SCALE GENOMIC DNA]</scope>
    <source>
        <strain evidence="13 14">JCM 11444</strain>
    </source>
</reference>
<dbReference type="EMBL" id="BAAAID010000020">
    <property type="protein sequence ID" value="GAA0930895.1"/>
    <property type="molecule type" value="Genomic_DNA"/>
</dbReference>
<comment type="subcellular location">
    <subcellularLocation>
        <location evidence="1">Cytoplasm</location>
    </subcellularLocation>
</comment>
<evidence type="ECO:0000256" key="2">
    <source>
        <dbReference type="ARBA" id="ARBA00005369"/>
    </source>
</evidence>
<dbReference type="NCBIfam" id="TIGR04364">
    <property type="entry name" value="methyltran_FxLD"/>
    <property type="match status" value="1"/>
</dbReference>
<evidence type="ECO:0000256" key="8">
    <source>
        <dbReference type="ARBA" id="ARBA00022691"/>
    </source>
</evidence>
<evidence type="ECO:0000256" key="5">
    <source>
        <dbReference type="ARBA" id="ARBA00022490"/>
    </source>
</evidence>
<evidence type="ECO:0000313" key="13">
    <source>
        <dbReference type="EMBL" id="GAA0930895.1"/>
    </source>
</evidence>
<evidence type="ECO:0000256" key="9">
    <source>
        <dbReference type="ARBA" id="ARBA00030757"/>
    </source>
</evidence>
<protein>
    <recommendedName>
        <fullName evidence="4">Protein-L-isoaspartate O-methyltransferase</fullName>
        <ecNumber evidence="3">2.1.1.77</ecNumber>
    </recommendedName>
    <alternativeName>
        <fullName evidence="11">L-isoaspartyl protein carboxyl methyltransferase</fullName>
    </alternativeName>
    <alternativeName>
        <fullName evidence="9">Protein L-isoaspartyl methyltransferase</fullName>
    </alternativeName>
    <alternativeName>
        <fullName evidence="10">Protein-beta-aspartate methyltransferase</fullName>
    </alternativeName>
</protein>
<dbReference type="CDD" id="cd02440">
    <property type="entry name" value="AdoMet_MTases"/>
    <property type="match status" value="1"/>
</dbReference>
<gene>
    <name evidence="13" type="primary">fxlM</name>
    <name evidence="13" type="ORF">GCM10009575_035300</name>
</gene>
<keyword evidence="7" id="KW-0808">Transferase</keyword>
<evidence type="ECO:0000256" key="1">
    <source>
        <dbReference type="ARBA" id="ARBA00004496"/>
    </source>
</evidence>
<dbReference type="InterPro" id="IPR029063">
    <property type="entry name" value="SAM-dependent_MTases_sf"/>
</dbReference>
<proteinExistence type="inferred from homology"/>
<comment type="similarity">
    <text evidence="2">Belongs to the methyltransferase superfamily. L-isoaspartyl/D-aspartyl protein methyltransferase family.</text>
</comment>
<keyword evidence="6 13" id="KW-0489">Methyltransferase</keyword>
<evidence type="ECO:0000256" key="11">
    <source>
        <dbReference type="ARBA" id="ARBA00031350"/>
    </source>
</evidence>
<keyword evidence="8" id="KW-0949">S-adenosyl-L-methionine</keyword>
<dbReference type="PANTHER" id="PTHR11579:SF0">
    <property type="entry name" value="PROTEIN-L-ISOASPARTATE(D-ASPARTATE) O-METHYLTRANSFERASE"/>
    <property type="match status" value="1"/>
</dbReference>
<evidence type="ECO:0000256" key="3">
    <source>
        <dbReference type="ARBA" id="ARBA00011890"/>
    </source>
</evidence>
<evidence type="ECO:0000256" key="7">
    <source>
        <dbReference type="ARBA" id="ARBA00022679"/>
    </source>
</evidence>
<keyword evidence="5" id="KW-0963">Cytoplasm</keyword>
<evidence type="ECO:0000256" key="6">
    <source>
        <dbReference type="ARBA" id="ARBA00022603"/>
    </source>
</evidence>
<evidence type="ECO:0000259" key="12">
    <source>
        <dbReference type="Pfam" id="PF14028"/>
    </source>
</evidence>
<dbReference type="InterPro" id="IPR027573">
    <property type="entry name" value="Methyltran_FxLD"/>
</dbReference>
<dbReference type="Pfam" id="PF01135">
    <property type="entry name" value="PCMT"/>
    <property type="match status" value="1"/>
</dbReference>
<dbReference type="GO" id="GO:0032259">
    <property type="term" value="P:methylation"/>
    <property type="evidence" value="ECO:0007669"/>
    <property type="project" value="UniProtKB-KW"/>
</dbReference>
<dbReference type="InterPro" id="IPR023809">
    <property type="entry name" value="Thiopep_bacteriocin_synth_dom"/>
</dbReference>
<dbReference type="InterPro" id="IPR000682">
    <property type="entry name" value="PCMT"/>
</dbReference>
<dbReference type="GO" id="GO:0008168">
    <property type="term" value="F:methyltransferase activity"/>
    <property type="evidence" value="ECO:0007669"/>
    <property type="project" value="UniProtKB-KW"/>
</dbReference>
<feature type="domain" description="Thiopeptide-type bacteriocin biosynthesis" evidence="12">
    <location>
        <begin position="5"/>
        <end position="179"/>
    </location>
</feature>
<organism evidence="13 14">
    <name type="scientific">Streptomyces rhizosphaericus</name>
    <dbReference type="NCBI Taxonomy" id="114699"/>
    <lineage>
        <taxon>Bacteria</taxon>
        <taxon>Bacillati</taxon>
        <taxon>Actinomycetota</taxon>
        <taxon>Actinomycetes</taxon>
        <taxon>Kitasatosporales</taxon>
        <taxon>Streptomycetaceae</taxon>
        <taxon>Streptomyces</taxon>
        <taxon>Streptomyces violaceusniger group</taxon>
    </lineage>
</organism>
<sequence length="621" mass="67778">MDPGIYEPEVHAFGGPAGMDAAHRLFQHDSRNILDYLARSESAAGAVLGRRELGILLFSVLMRGARLDWYEQGDVWARVADERPARSAAPASERLRKAIHRLMTVDVGPTSSLVNEGPLTALTDWVTWFERTVQQLVELDRRGVLERGLRAVIAHHVIFQWNRLGLSAADQSTLSTLAKEIVLGTREGAASAPETSTDSTTFNEVSTQMTDDIRTAESLREELADRLRQQGTVTTGSVDAAVRTVPRDIFVRQFKPGASLEESYADRPVHTKFNDSGESISAVSQPTVNALMLELIDARKGHKIEEAGAGSGLFASYLGHLVGPEGHVVTLDVDQDLVDGARAAVEKAGVSNVSVILGDGAVGHPEGAPYDRIVATVGAHGIPRAWLDQLAPDGRLVVPMRLRGSVSRAVAFERDETGRWRSVRSEMCTFMPLRAGVADDPRRIVSLTDDDSVKLQFSGEQQADEAALHGVLEQPGTEAWSGVTFRGQESPEFMWLWLACALDNALSRMEVDRKSPAADKLSPMFRPVAVAEQGDLAYLTLRKADLDQQGNQLYEAGAVGHGPAGKELADRVAEEMAIWDRGFRGHDVTFEIQPLAAAPLHSRPGRFAFDNPINRIVIEWQ</sequence>
<accession>A0ABN1PNJ5</accession>
<dbReference type="Proteomes" id="UP001500418">
    <property type="component" value="Unassembled WGS sequence"/>
</dbReference>
<evidence type="ECO:0000256" key="4">
    <source>
        <dbReference type="ARBA" id="ARBA00013346"/>
    </source>
</evidence>
<dbReference type="NCBIfam" id="TIGR03891">
    <property type="entry name" value="thiopep_ocin"/>
    <property type="match status" value="1"/>
</dbReference>
<dbReference type="Gene3D" id="3.40.50.150">
    <property type="entry name" value="Vaccinia Virus protein VP39"/>
    <property type="match status" value="1"/>
</dbReference>